<dbReference type="GO" id="GO:0039654">
    <property type="term" value="P:fusion of virus membrane with host endosome membrane"/>
    <property type="evidence" value="ECO:0007669"/>
    <property type="project" value="UniProtKB-KW"/>
</dbReference>
<evidence type="ECO:0000256" key="35">
    <source>
        <dbReference type="SAM" id="Phobius"/>
    </source>
</evidence>
<evidence type="ECO:0000256" key="27">
    <source>
        <dbReference type="ARBA" id="ARBA00023180"/>
    </source>
</evidence>
<keyword evidence="28" id="KW-1035">Host cytoplasm</keyword>
<dbReference type="GO" id="GO:0030430">
    <property type="term" value="C:host cell cytoplasm"/>
    <property type="evidence" value="ECO:0007669"/>
    <property type="project" value="UniProtKB-SubCell"/>
</dbReference>
<feature type="transmembrane region" description="Helical" evidence="35">
    <location>
        <begin position="1211"/>
        <end position="1236"/>
    </location>
</feature>
<dbReference type="EMBL" id="MT121985">
    <property type="protein sequence ID" value="QQZ00849.1"/>
    <property type="molecule type" value="Genomic_RNA"/>
</dbReference>
<dbReference type="InterPro" id="IPR009003">
    <property type="entry name" value="Peptidase_S1_PA"/>
</dbReference>
<keyword evidence="27" id="KW-0325">Glycoprotein</keyword>
<keyword evidence="14" id="KW-0645">Protease</keyword>
<keyword evidence="25" id="KW-0564">Palmitate</keyword>
<evidence type="ECO:0000256" key="6">
    <source>
        <dbReference type="ARBA" id="ARBA00004598"/>
    </source>
</evidence>
<dbReference type="SUPFAM" id="SSF50494">
    <property type="entry name" value="Trypsin-like serine proteases"/>
    <property type="match status" value="1"/>
</dbReference>
<dbReference type="Pfam" id="PF01589">
    <property type="entry name" value="Alpha_E1_glycop"/>
    <property type="match status" value="1"/>
</dbReference>
<dbReference type="GO" id="GO:0006508">
    <property type="term" value="P:proteolysis"/>
    <property type="evidence" value="ECO:0007669"/>
    <property type="project" value="UniProtKB-KW"/>
</dbReference>
<dbReference type="GO" id="GO:0020002">
    <property type="term" value="C:host cell plasma membrane"/>
    <property type="evidence" value="ECO:0007669"/>
    <property type="project" value="UniProtKB-SubCell"/>
</dbReference>
<keyword evidence="17" id="KW-0378">Hydrolase</keyword>
<evidence type="ECO:0000256" key="32">
    <source>
        <dbReference type="ARBA" id="ARBA00038810"/>
    </source>
</evidence>
<dbReference type="Gene3D" id="1.10.287.2230">
    <property type="match status" value="1"/>
</dbReference>
<keyword evidence="15" id="KW-0165">Cleavage on pair of basic residues</keyword>
<evidence type="ECO:0000256" key="29">
    <source>
        <dbReference type="ARBA" id="ARBA00023288"/>
    </source>
</evidence>
<dbReference type="InterPro" id="IPR000936">
    <property type="entry name" value="Alpha_E2_glycop"/>
</dbReference>
<evidence type="ECO:0000256" key="24">
    <source>
        <dbReference type="ARBA" id="ARBA00023136"/>
    </source>
</evidence>
<organism evidence="37">
    <name type="scientific">Ndumu virus</name>
    <dbReference type="NCBI Taxonomy" id="59302"/>
    <lineage>
        <taxon>Viruses</taxon>
        <taxon>Riboviria</taxon>
        <taxon>Orthornavirae</taxon>
        <taxon>Kitrinoviricota</taxon>
        <taxon>Alsuviricetes</taxon>
        <taxon>Martellivirales</taxon>
        <taxon>Togaviridae</taxon>
        <taxon>Alphavirus</taxon>
        <taxon>Alphavirus ndumu</taxon>
    </lineage>
</organism>
<keyword evidence="13" id="KW-1162">Viral penetration into host cytoplasm</keyword>
<sequence length="1241" mass="137368">MDFFRGPFAMPFRQPYRRPFAMPPRPRPRFNPVVEQGRQIQQLIQAVGSLALAQRPRAQPSRPPRQNRRRKPQQPTQSQQKSKKQKPKSNQKNAQVQTKKQDKTKKKPGKRERKCMKIESDCIFEVKLDGEVTGYACLVGDKVMKPAHVKGVIQNDELAKLSFKKSSKYDLECAQIPVKMRSDASKYTHEKPEGHYNWHHGAVQYTNGRFTIPTGAGKPGDSGRPIFDNKGRVVAIVLGGANEGARTALSVVTWNKDMVTRVTPEGSVEWSAAATCVLGAAIFSCLSPPVCYDEEPEKTLTMLSMNVDNPDYYSLFEAALDCRSRRHRRAAQHFNEYKVTQPYIAYCPDCGNGESCQSPVAIERIRNEATDGTLKVQFALQVGIKKDHSTAPTYLRYMEGHEVKDALNNLRVYTSAQCEVTATMGHFALARCPPGDSLSVTFMDASKKNRMCRVPFVHKLPFLGREKNSARRYHGKDVTCTTYARWTDVTDENLEMHVPPHIPDATLVKVQSNNVTITPPSGATVRYNCSCKDGNRQSETSREVVLSGCAEAKCHAAVVDGKVWQYSSRFVPRHEKTELKGKVHVPFPLTNTTCRVSVATKPIEKHARGLLTLVLHPEYPTLLSYRYLGAEPRPVNRWISEPTEVQIPVSKEGIEYRWGNNEPERRWAQHTTTGSAHGHPHEIITYYYHSHPTTTVVACVTAAAVTLVMMCVGCSACRVARTRCLTPYVLAPGSRVPLILGLLCCAKGARAEQYEPTPWWVWAPAALVLLCGLRKCLCLTFLVILGLASPPTQAYEHTAVMSNQVGVPYKALINKPGFAPMILQIEVLQSSLIPSLELDYITCEYKTVVPSPFVKCCGSVECTGRSMPDYQCRVDSGVYPYMWGGAYCFCSSENTQMSEAYVERAEVCKHEHALAYKTQTASLTATLKVTLGNITQGAKAYVNGETPFQIGQAKFVLGPISAAWSPFNPKIVVYKDDVYNYDFPAYGAGQPGRFGDIQSRTVDSKDLYARTHLRLDRPASGNIHVPYTQIPSGFKYWMQEKGEPLNRQAAFGCVVKTNPVRADNCAYGNIPISVDIPDAMFTRVVDIPAVSHLQCIDVSCAHSAGFGGVAKLRFMADRTGKCAIHTASKIVAIQEATVDLPEIAVGAGGGTAEITFHYSTALASPSFDVQLCSAHVTCDTKCEPPKDHIVPFAAQHMSNDMPNLSATAMNWVTGLGTSIGTFVFLFLGILLVVTIIRCFTR</sequence>
<dbReference type="Gene3D" id="2.40.10.10">
    <property type="entry name" value="Trypsin-like serine proteases"/>
    <property type="match status" value="2"/>
</dbReference>
<dbReference type="GO" id="GO:0039619">
    <property type="term" value="C:T=4 icosahedral viral capsid"/>
    <property type="evidence" value="ECO:0007669"/>
    <property type="project" value="UniProtKB-KW"/>
</dbReference>
<dbReference type="InterPro" id="IPR014756">
    <property type="entry name" value="Ig_E-set"/>
</dbReference>
<evidence type="ECO:0000256" key="22">
    <source>
        <dbReference type="ARBA" id="ARBA00022973"/>
    </source>
</evidence>
<evidence type="ECO:0000256" key="1">
    <source>
        <dbReference type="ARBA" id="ARBA00000840"/>
    </source>
</evidence>
<dbReference type="Gene3D" id="2.60.98.10">
    <property type="entry name" value="Tick-borne Encephalitis virus Glycoprotein, domain 1"/>
    <property type="match status" value="3"/>
</dbReference>
<keyword evidence="24 35" id="KW-0472">Membrane</keyword>
<keyword evidence="30" id="KW-1160">Virus entry into host cell</keyword>
<evidence type="ECO:0000256" key="12">
    <source>
        <dbReference type="ARBA" id="ARBA00022581"/>
    </source>
</evidence>
<evidence type="ECO:0000259" key="36">
    <source>
        <dbReference type="PROSITE" id="PS51690"/>
    </source>
</evidence>
<comment type="subcellular location">
    <subcellularLocation>
        <location evidence="6">Host cell membrane</location>
        <topology evidence="6">Multi-pass membrane protein</topology>
    </subcellularLocation>
    <subcellularLocation>
        <location evidence="4">Host cell membrane</location>
        <topology evidence="4">Single-pass type I membrane protein</topology>
    </subcellularLocation>
    <subcellularLocation>
        <location evidence="2">Host cytoplasm</location>
    </subcellularLocation>
    <subcellularLocation>
        <location evidence="3">Virion membrane</location>
        <topology evidence="3">Multi-pass membrane protein</topology>
    </subcellularLocation>
    <subcellularLocation>
        <location evidence="5">Virion membrane</location>
        <topology evidence="5">Single-pass type I membrane protein</topology>
    </subcellularLocation>
</comment>
<keyword evidence="11" id="KW-0167">Capsid protein</keyword>
<feature type="region of interest" description="Disordered" evidence="34">
    <location>
        <begin position="1"/>
        <end position="113"/>
    </location>
</feature>
<feature type="active site" description="Charge relay system" evidence="33">
    <location>
        <position position="170"/>
    </location>
</feature>
<dbReference type="GO" id="GO:0004252">
    <property type="term" value="F:serine-type endopeptidase activity"/>
    <property type="evidence" value="ECO:0007669"/>
    <property type="project" value="InterPro"/>
</dbReference>
<evidence type="ECO:0000256" key="3">
    <source>
        <dbReference type="ARBA" id="ARBA00004385"/>
    </source>
</evidence>
<dbReference type="GO" id="GO:0019062">
    <property type="term" value="P:virion attachment to host cell"/>
    <property type="evidence" value="ECO:0007669"/>
    <property type="project" value="UniProtKB-KW"/>
</dbReference>
<evidence type="ECO:0000256" key="16">
    <source>
        <dbReference type="ARBA" id="ARBA00022692"/>
    </source>
</evidence>
<dbReference type="PRINTS" id="PR00798">
    <property type="entry name" value="TOGAVIRIN"/>
</dbReference>
<evidence type="ECO:0000256" key="21">
    <source>
        <dbReference type="ARBA" id="ARBA00022870"/>
    </source>
</evidence>
<keyword evidence="9" id="KW-1170">Fusion of virus membrane with host endosomal membrane</keyword>
<keyword evidence="21" id="KW-1043">Host membrane</keyword>
<comment type="catalytic activity">
    <reaction evidence="1">
        <text>Autocatalytic release of the core protein from the N-terminus of the togavirus structural polyprotein by hydrolysis of a -Trp-|-Ser- bond.</text>
        <dbReference type="EC" id="3.4.21.90"/>
    </reaction>
</comment>
<dbReference type="Gene3D" id="2.60.40.350">
    <property type="match status" value="1"/>
</dbReference>
<feature type="active site" description="Charge relay system" evidence="33">
    <location>
        <position position="222"/>
    </location>
</feature>
<keyword evidence="23 35" id="KW-1133">Transmembrane helix</keyword>
<dbReference type="Pfam" id="PF00944">
    <property type="entry name" value="Peptidase_S3"/>
    <property type="match status" value="1"/>
</dbReference>
<evidence type="ECO:0000256" key="5">
    <source>
        <dbReference type="ARBA" id="ARBA00004563"/>
    </source>
</evidence>
<evidence type="ECO:0000313" key="37">
    <source>
        <dbReference type="EMBL" id="QQZ00849.1"/>
    </source>
</evidence>
<evidence type="ECO:0000256" key="19">
    <source>
        <dbReference type="ARBA" id="ARBA00022825"/>
    </source>
</evidence>
<keyword evidence="20" id="KW-0946">Virion</keyword>
<keyword evidence="18" id="KW-1161">Viral attachment to host cell</keyword>
<dbReference type="Gene3D" id="2.60.40.3200">
    <property type="entry name" value="Alphavirus E2 glycoprotein, A domain"/>
    <property type="match status" value="1"/>
</dbReference>
<feature type="active site" description="Charge relay system" evidence="33">
    <location>
        <position position="148"/>
    </location>
</feature>
<dbReference type="PROSITE" id="PS51690">
    <property type="entry name" value="ALPHAVIRUS_CP"/>
    <property type="match status" value="1"/>
</dbReference>
<evidence type="ECO:0000256" key="30">
    <source>
        <dbReference type="ARBA" id="ARBA00023296"/>
    </source>
</evidence>
<keyword evidence="10" id="KW-1032">Host cell membrane</keyword>
<keyword evidence="26" id="KW-1015">Disulfide bond</keyword>
<evidence type="ECO:0000256" key="4">
    <source>
        <dbReference type="ARBA" id="ARBA00004402"/>
    </source>
</evidence>
<dbReference type="InterPro" id="IPR042304">
    <property type="entry name" value="Alphavir_E2_A"/>
</dbReference>
<evidence type="ECO:0000256" key="2">
    <source>
        <dbReference type="ARBA" id="ARBA00004192"/>
    </source>
</evidence>
<evidence type="ECO:0000256" key="28">
    <source>
        <dbReference type="ARBA" id="ARBA00023200"/>
    </source>
</evidence>
<dbReference type="InterPro" id="IPR036253">
    <property type="entry name" value="Glycoprot_cen/dimer_sf"/>
</dbReference>
<dbReference type="InterPro" id="IPR038055">
    <property type="entry name" value="Glycoprot_E_dimer_dom"/>
</dbReference>
<feature type="compositionally biased region" description="Basic residues" evidence="34">
    <location>
        <begin position="102"/>
        <end position="113"/>
    </location>
</feature>
<dbReference type="InterPro" id="IPR043504">
    <property type="entry name" value="Peptidase_S1_PA_chymotrypsin"/>
</dbReference>
<dbReference type="SUPFAM" id="SSF81296">
    <property type="entry name" value="E set domains"/>
    <property type="match status" value="1"/>
</dbReference>
<reference evidence="37" key="1">
    <citation type="submission" date="2020-02" db="EMBL/GenBank/DDBJ databases">
        <title>Alphaviruses from SRC VB 'Vector' collection.</title>
        <authorList>
            <person name="Mikryukova T.P."/>
            <person name="Ternovoy V.A."/>
            <person name="Protopopova E.V."/>
            <person name="Konovalova S.N."/>
            <person name="Shvalov A.N."/>
            <person name="Loktev V.B."/>
        </authorList>
    </citation>
    <scope>NUCLEOTIDE SEQUENCE</scope>
    <source>
        <strain evidence="37">Sa Ar2204</strain>
    </source>
</reference>
<proteinExistence type="predicted"/>
<keyword evidence="29" id="KW-0449">Lipoprotein</keyword>
<dbReference type="InterPro" id="IPR000336">
    <property type="entry name" value="Flavivir/Alphavir_Ig-like_sf"/>
</dbReference>
<evidence type="ECO:0000256" key="33">
    <source>
        <dbReference type="PIRSR" id="PIRSR600936-1"/>
    </source>
</evidence>
<dbReference type="InterPro" id="IPR042306">
    <property type="entry name" value="Alphavir_E2_C"/>
</dbReference>
<dbReference type="SUPFAM" id="SSF56983">
    <property type="entry name" value="Viral glycoprotein, central and dimerisation domains"/>
    <property type="match status" value="1"/>
</dbReference>
<keyword evidence="22" id="KW-1144">T=4 icosahedral capsid protein</keyword>
<keyword evidence="19" id="KW-0720">Serine protease</keyword>
<keyword evidence="12" id="KW-0945">Host-virus interaction</keyword>
<dbReference type="GO" id="GO:0005198">
    <property type="term" value="F:structural molecule activity"/>
    <property type="evidence" value="ECO:0007669"/>
    <property type="project" value="InterPro"/>
</dbReference>
<evidence type="ECO:0000256" key="18">
    <source>
        <dbReference type="ARBA" id="ARBA00022804"/>
    </source>
</evidence>
<dbReference type="InterPro" id="IPR042305">
    <property type="entry name" value="Alphavir_E2_B"/>
</dbReference>
<evidence type="ECO:0000256" key="34">
    <source>
        <dbReference type="SAM" id="MobiDB-lite"/>
    </source>
</evidence>
<evidence type="ECO:0000256" key="31">
    <source>
        <dbReference type="ARBA" id="ARBA00033029"/>
    </source>
</evidence>
<keyword evidence="16 35" id="KW-0812">Transmembrane</keyword>
<evidence type="ECO:0000256" key="20">
    <source>
        <dbReference type="ARBA" id="ARBA00022844"/>
    </source>
</evidence>
<evidence type="ECO:0000256" key="17">
    <source>
        <dbReference type="ARBA" id="ARBA00022801"/>
    </source>
</evidence>
<dbReference type="GO" id="GO:0046718">
    <property type="term" value="P:symbiont entry into host cell"/>
    <property type="evidence" value="ECO:0007669"/>
    <property type="project" value="UniProtKB-KW"/>
</dbReference>
<evidence type="ECO:0000256" key="7">
    <source>
        <dbReference type="ARBA" id="ARBA00014555"/>
    </source>
</evidence>
<keyword evidence="8" id="KW-1168">Fusion of virus membrane with host membrane</keyword>
<name>A0A7U1BK03_9VIRU</name>
<protein>
    <recommendedName>
        <fullName evidence="7">Structural polyprotein</fullName>
    </recommendedName>
    <alternativeName>
        <fullName evidence="31">p130</fullName>
    </alternativeName>
</protein>
<dbReference type="InterPro" id="IPR002548">
    <property type="entry name" value="Alpha_E1_glycop"/>
</dbReference>
<evidence type="ECO:0000256" key="23">
    <source>
        <dbReference type="ARBA" id="ARBA00022989"/>
    </source>
</evidence>
<evidence type="ECO:0000256" key="11">
    <source>
        <dbReference type="ARBA" id="ARBA00022561"/>
    </source>
</evidence>
<feature type="domain" description="Peptidase S3" evidence="36">
    <location>
        <begin position="122"/>
        <end position="270"/>
    </location>
</feature>
<evidence type="ECO:0000256" key="14">
    <source>
        <dbReference type="ARBA" id="ARBA00022670"/>
    </source>
</evidence>
<evidence type="ECO:0000256" key="13">
    <source>
        <dbReference type="ARBA" id="ARBA00022595"/>
    </source>
</evidence>
<dbReference type="Pfam" id="PF00943">
    <property type="entry name" value="Alpha_E2_glycop"/>
    <property type="match status" value="1"/>
</dbReference>
<dbReference type="InterPro" id="IPR000930">
    <property type="entry name" value="Peptidase_S3"/>
</dbReference>
<evidence type="ECO:0000256" key="9">
    <source>
        <dbReference type="ARBA" id="ARBA00022510"/>
    </source>
</evidence>
<evidence type="ECO:0000256" key="15">
    <source>
        <dbReference type="ARBA" id="ARBA00022685"/>
    </source>
</evidence>
<accession>A0A7U1BK03</accession>
<dbReference type="Pfam" id="PF01563">
    <property type="entry name" value="Alpha_E3_glycop"/>
    <property type="match status" value="1"/>
</dbReference>
<evidence type="ECO:0000256" key="8">
    <source>
        <dbReference type="ARBA" id="ARBA00022506"/>
    </source>
</evidence>
<dbReference type="FunFam" id="2.40.10.10:FF:000076">
    <property type="entry name" value="Structural polyprotein"/>
    <property type="match status" value="1"/>
</dbReference>
<evidence type="ECO:0000256" key="26">
    <source>
        <dbReference type="ARBA" id="ARBA00023157"/>
    </source>
</evidence>
<dbReference type="InterPro" id="IPR002533">
    <property type="entry name" value="Alpha_E3_glycop"/>
</dbReference>
<evidence type="ECO:0000256" key="25">
    <source>
        <dbReference type="ARBA" id="ARBA00023139"/>
    </source>
</evidence>
<comment type="subunit">
    <text evidence="32">The precursor of protein E3/E2 and E1 form a heterodimer shortly after synthesis.</text>
</comment>
<evidence type="ECO:0000256" key="10">
    <source>
        <dbReference type="ARBA" id="ARBA00022511"/>
    </source>
</evidence>
<dbReference type="Gene3D" id="2.60.40.2400">
    <property type="entry name" value="Alphavirus E2 glycoprotein, domain C"/>
    <property type="match status" value="1"/>
</dbReference>
<dbReference type="GO" id="GO:0055036">
    <property type="term" value="C:virion membrane"/>
    <property type="evidence" value="ECO:0007669"/>
    <property type="project" value="UniProtKB-SubCell"/>
</dbReference>
<dbReference type="Gene3D" id="2.60.40.4310">
    <property type="entry name" value="Alphavirus E2 glycoprotein, domain B"/>
    <property type="match status" value="1"/>
</dbReference>